<accession>A0ABV5I5Q2</accession>
<keyword evidence="2" id="KW-0472">Membrane</keyword>
<feature type="transmembrane region" description="Helical" evidence="2">
    <location>
        <begin position="541"/>
        <end position="559"/>
    </location>
</feature>
<dbReference type="Proteomes" id="UP001589647">
    <property type="component" value="Unassembled WGS sequence"/>
</dbReference>
<name>A0ABV5I5Q2_9ACTN</name>
<comment type="caution">
    <text evidence="3">The sequence shown here is derived from an EMBL/GenBank/DDBJ whole genome shotgun (WGS) entry which is preliminary data.</text>
</comment>
<reference evidence="3 4" key="1">
    <citation type="submission" date="2024-09" db="EMBL/GenBank/DDBJ databases">
        <authorList>
            <person name="Sun Q."/>
            <person name="Mori K."/>
        </authorList>
    </citation>
    <scope>NUCLEOTIDE SEQUENCE [LARGE SCALE GENOMIC DNA]</scope>
    <source>
        <strain evidence="3 4">CCM 3426</strain>
    </source>
</reference>
<keyword evidence="2" id="KW-1133">Transmembrane helix</keyword>
<proteinExistence type="predicted"/>
<keyword evidence="2" id="KW-0812">Transmembrane</keyword>
<protein>
    <submittedName>
        <fullName evidence="3">Uncharacterized protein</fullName>
    </submittedName>
</protein>
<evidence type="ECO:0000313" key="3">
    <source>
        <dbReference type="EMBL" id="MFB9199860.1"/>
    </source>
</evidence>
<feature type="region of interest" description="Disordered" evidence="1">
    <location>
        <begin position="343"/>
        <end position="364"/>
    </location>
</feature>
<keyword evidence="4" id="KW-1185">Reference proteome</keyword>
<dbReference type="EMBL" id="JBHMEI010000001">
    <property type="protein sequence ID" value="MFB9199860.1"/>
    <property type="molecule type" value="Genomic_DNA"/>
</dbReference>
<evidence type="ECO:0000256" key="2">
    <source>
        <dbReference type="SAM" id="Phobius"/>
    </source>
</evidence>
<dbReference type="RefSeq" id="WP_189645520.1">
    <property type="nucleotide sequence ID" value="NZ_BMRC01000001.1"/>
</dbReference>
<evidence type="ECO:0000256" key="1">
    <source>
        <dbReference type="SAM" id="MobiDB-lite"/>
    </source>
</evidence>
<sequence>MNATSVDQVEFRWQPGKDFGPVAYSTEDPRIRHAAHLILPMATLPQGVASGHRSLVYLVLPGDGLATIIERSSDPDAVALSAGSPRAGGGRHPQVARALIGPYATVGIDLALACLWQGLDALRLGDPPGQVTYGRTLARLPAGEHEELLRAFRARAGNRPQPVRGLSALVAAVLRQPERPLAAMLPAADLQAPVQGGYLRGLRFTAAVLLRGTGCAWRPSFSTYEPAQGDDRGGLQPHLVFRAAHAHAGAPPTQPREENRIALWEEAEAPADECARVARCLVRAYNELGGTGLAERLGPVVSQYRTLEARLEATALSLRQYAEPSVSAYVFPVQRPAPPAVHRVPGATEPVSAPPAADDGTDETDGMDGKLLAELYRMLPTQYDDGFFQLVEWICAAAGRRVRVPEAESGQIVEYLNLVDWYADRLTGHYRELAASRLAGLLQPLLGTRLDSGQPMRWLAGRLSREDGAGVWARAGALIYARLSDPREAAVLADRLVPELLNRLAEPRHETAARPSAPRPVQAPPGLLSDAWRRPVRVPRWLLGGLVLAVVVLSAALAWW</sequence>
<organism evidence="3 4">
    <name type="scientific">Nonomuraea spiralis</name>
    <dbReference type="NCBI Taxonomy" id="46182"/>
    <lineage>
        <taxon>Bacteria</taxon>
        <taxon>Bacillati</taxon>
        <taxon>Actinomycetota</taxon>
        <taxon>Actinomycetes</taxon>
        <taxon>Streptosporangiales</taxon>
        <taxon>Streptosporangiaceae</taxon>
        <taxon>Nonomuraea</taxon>
    </lineage>
</organism>
<gene>
    <name evidence="3" type="ORF">ACFFV7_01540</name>
</gene>
<evidence type="ECO:0000313" key="4">
    <source>
        <dbReference type="Proteomes" id="UP001589647"/>
    </source>
</evidence>